<feature type="chain" id="PRO_5003877915" evidence="2">
    <location>
        <begin position="21"/>
        <end position="758"/>
    </location>
</feature>
<dbReference type="OrthoDB" id="9342482at2"/>
<evidence type="ECO:0000313" key="4">
    <source>
        <dbReference type="EMBL" id="AFU70460.1"/>
    </source>
</evidence>
<dbReference type="HOGENOM" id="CLU_021087_0_0_10"/>
<dbReference type="SUPFAM" id="SSF50494">
    <property type="entry name" value="Trypsin-like serine proteases"/>
    <property type="match status" value="1"/>
</dbReference>
<reference evidence="4" key="1">
    <citation type="submission" date="2006-03" db="EMBL/GenBank/DDBJ databases">
        <authorList>
            <person name="Bowman J."/>
            <person name="Ferriera S."/>
            <person name="Johnson J."/>
            <person name="Kravitz S."/>
            <person name="Halpern A."/>
            <person name="Remington K."/>
            <person name="Beeson K."/>
            <person name="Tran B."/>
            <person name="Rogers Y.-H."/>
            <person name="Friedman R."/>
            <person name="Venter J.C."/>
        </authorList>
    </citation>
    <scope>NUCLEOTIDE SEQUENCE [LARGE SCALE GENOMIC DNA]</scope>
    <source>
        <strain evidence="4">ATCC 700755</strain>
    </source>
</reference>
<feature type="domain" description="Secretion system C-terminal sorting" evidence="3">
    <location>
        <begin position="688"/>
        <end position="755"/>
    </location>
</feature>
<evidence type="ECO:0000259" key="3">
    <source>
        <dbReference type="Pfam" id="PF18962"/>
    </source>
</evidence>
<dbReference type="KEGG" id="ptq:P700755_003887"/>
<dbReference type="EMBL" id="CP003879">
    <property type="protein sequence ID" value="AFU70460.1"/>
    <property type="molecule type" value="Genomic_DNA"/>
</dbReference>
<dbReference type="RefSeq" id="WP_015025994.1">
    <property type="nucleotide sequence ID" value="NC_018721.1"/>
</dbReference>
<dbReference type="NCBIfam" id="TIGR04183">
    <property type="entry name" value="Por_Secre_tail"/>
    <property type="match status" value="1"/>
</dbReference>
<dbReference type="Pfam" id="PF13365">
    <property type="entry name" value="Trypsin_2"/>
    <property type="match status" value="1"/>
</dbReference>
<name>K4IYA5_PSYTT</name>
<dbReference type="PANTHER" id="PTHR36234:SF5">
    <property type="entry name" value="LYSYL ENDOPEPTIDASE"/>
    <property type="match status" value="1"/>
</dbReference>
<sequence>MKNKYNVCLLLLFCFGFSQAQVTNEGNPKSWDLELESNKALSLPNFNLKSLQAEDAVNDELKNQPYRFGHEHQVSLNFKDGTWNELKNGDRVWLLNIKSQGAKTLNFLFDEYRLPDGAKLYFYNEDKTDLLGAYTSSQNRDDMQFGSWLIDGDNIWIEYFEPANAKFKGQLHISKVVHGYRSVMDIPQLSKALNSSGPCNQDVDCPIGSDFDNLKEELKKSVAMTIVGSSGFCSGSLINNTNNDGAQYFLTANHCLGSSPAGWAFRFNWRSPDPSCSTTTNSTDGDFDQTASGATLLASSAKSDFALLEINAPLSTDWDLVWPGWDRSGDIPDFTVGIHHPSGDIMKVSRDDDSPFKNSRSFGGISNMDNWFLDEWELGVTEPGSSGSPLFDQNGRIVGQLAGGAAACSGTSNNGAFDFYGRFDVSWDYGDTSSSRLQEWLDPTGTGVLVLDQFPSSEIFDNDVALAVDNISDVICGNEAFPVFRIVNEGNEVVTNATLTYQMGTQNEVSVDWSGSLAIGESEEIVSPTLSLSDGNVLVASLEIDGVQDGFPDNNSMTRTIDNFQDATYDTETVILTLVTDEYASETSWEFYDQDGNLLAESQGVLTNLTTYTETFEVDPDSCFEFVILDTYGDGICCGLGNGSYSLETGSGELIFEGGDFGGSESTNFRVSDNLSSIGFDFSSSLSIYPNPASAFVQIEINSNEEFNVELFDMSGKKLYQTQMNGDISIDLNAYATGIYFVKIGNGENSITKKILKQ</sequence>
<dbReference type="PANTHER" id="PTHR36234">
    <property type="entry name" value="LYSYL ENDOPEPTIDASE"/>
    <property type="match status" value="1"/>
</dbReference>
<dbReference type="InterPro" id="IPR009003">
    <property type="entry name" value="Peptidase_S1_PA"/>
</dbReference>
<evidence type="ECO:0000313" key="5">
    <source>
        <dbReference type="Proteomes" id="UP000008514"/>
    </source>
</evidence>
<accession>K4IYA5</accession>
<dbReference type="eggNOG" id="COG0265">
    <property type="taxonomic scope" value="Bacteria"/>
</dbReference>
<organism evidence="4 5">
    <name type="scientific">Psychroflexus torquis (strain ATCC 700755 / CIP 106069 / ACAM 623)</name>
    <dbReference type="NCBI Taxonomy" id="313595"/>
    <lineage>
        <taxon>Bacteria</taxon>
        <taxon>Pseudomonadati</taxon>
        <taxon>Bacteroidota</taxon>
        <taxon>Flavobacteriia</taxon>
        <taxon>Flavobacteriales</taxon>
        <taxon>Flavobacteriaceae</taxon>
        <taxon>Psychroflexus</taxon>
    </lineage>
</organism>
<dbReference type="Pfam" id="PF18962">
    <property type="entry name" value="Por_Secre_tail"/>
    <property type="match status" value="1"/>
</dbReference>
<dbReference type="STRING" id="313595.P700755_003887"/>
<feature type="signal peptide" evidence="2">
    <location>
        <begin position="1"/>
        <end position="20"/>
    </location>
</feature>
<dbReference type="Gene3D" id="2.40.10.10">
    <property type="entry name" value="Trypsin-like serine proteases"/>
    <property type="match status" value="2"/>
</dbReference>
<proteinExistence type="predicted"/>
<keyword evidence="5" id="KW-1185">Reference proteome</keyword>
<gene>
    <name evidence="4" type="ordered locus">P700755_003887</name>
</gene>
<reference evidence="4" key="2">
    <citation type="submission" date="2012-09" db="EMBL/GenBank/DDBJ databases">
        <title>The complete sequence of Psychroflexus torquis an extreme psychrophile from sea-ice that is stimulated by light.</title>
        <authorList>
            <person name="Feng S."/>
            <person name="Powell S.M."/>
            <person name="Bowman J.P."/>
        </authorList>
    </citation>
    <scope>NUCLEOTIDE SEQUENCE [LARGE SCALE GENOMIC DNA]</scope>
    <source>
        <strain evidence="4">ATCC 700755</strain>
    </source>
</reference>
<dbReference type="AlphaFoldDB" id="K4IYA5"/>
<evidence type="ECO:0000256" key="1">
    <source>
        <dbReference type="ARBA" id="ARBA00022729"/>
    </source>
</evidence>
<dbReference type="InterPro" id="IPR043504">
    <property type="entry name" value="Peptidase_S1_PA_chymotrypsin"/>
</dbReference>
<keyword evidence="1 2" id="KW-0732">Signal</keyword>
<dbReference type="Proteomes" id="UP000008514">
    <property type="component" value="Chromosome"/>
</dbReference>
<protein>
    <submittedName>
        <fullName evidence="4">Secreted trypsin-like lysyl endopeptidase, Por secretion system C-terminal sorting domain protein</fullName>
    </submittedName>
</protein>
<dbReference type="MEROPS" id="S01.280"/>
<evidence type="ECO:0000256" key="2">
    <source>
        <dbReference type="SAM" id="SignalP"/>
    </source>
</evidence>
<dbReference type="InterPro" id="IPR026444">
    <property type="entry name" value="Secre_tail"/>
</dbReference>